<sequence length="112" mass="12650">MCTQLFCKTSSTAVHSSTVLDHDNSSPRQLPCMIQSQQSDPAVSVCPRPPRQEERDDQASRSPAPVFLLGHQPPRCLLEKRHSWDGETRQRWYLESGKSESPSPYEGQCQLP</sequence>
<accession>A0A3M0K8C4</accession>
<proteinExistence type="predicted"/>
<feature type="region of interest" description="Disordered" evidence="1">
    <location>
        <begin position="93"/>
        <end position="112"/>
    </location>
</feature>
<dbReference type="Proteomes" id="UP000269221">
    <property type="component" value="Unassembled WGS sequence"/>
</dbReference>
<comment type="caution">
    <text evidence="2">The sequence shown here is derived from an EMBL/GenBank/DDBJ whole genome shotgun (WGS) entry which is preliminary data.</text>
</comment>
<evidence type="ECO:0000256" key="1">
    <source>
        <dbReference type="SAM" id="MobiDB-lite"/>
    </source>
</evidence>
<feature type="region of interest" description="Disordered" evidence="1">
    <location>
        <begin position="36"/>
        <end position="72"/>
    </location>
</feature>
<evidence type="ECO:0000313" key="3">
    <source>
        <dbReference type="Proteomes" id="UP000269221"/>
    </source>
</evidence>
<keyword evidence="3" id="KW-1185">Reference proteome</keyword>
<dbReference type="EMBL" id="QRBI01000120">
    <property type="protein sequence ID" value="RMC07300.1"/>
    <property type="molecule type" value="Genomic_DNA"/>
</dbReference>
<organism evidence="2 3">
    <name type="scientific">Hirundo rustica rustica</name>
    <dbReference type="NCBI Taxonomy" id="333673"/>
    <lineage>
        <taxon>Eukaryota</taxon>
        <taxon>Metazoa</taxon>
        <taxon>Chordata</taxon>
        <taxon>Craniata</taxon>
        <taxon>Vertebrata</taxon>
        <taxon>Euteleostomi</taxon>
        <taxon>Archelosauria</taxon>
        <taxon>Archosauria</taxon>
        <taxon>Dinosauria</taxon>
        <taxon>Saurischia</taxon>
        <taxon>Theropoda</taxon>
        <taxon>Coelurosauria</taxon>
        <taxon>Aves</taxon>
        <taxon>Neognathae</taxon>
        <taxon>Neoaves</taxon>
        <taxon>Telluraves</taxon>
        <taxon>Australaves</taxon>
        <taxon>Passeriformes</taxon>
        <taxon>Sylvioidea</taxon>
        <taxon>Hirundinidae</taxon>
        <taxon>Hirundo</taxon>
    </lineage>
</organism>
<name>A0A3M0K8C4_HIRRU</name>
<feature type="compositionally biased region" description="Basic and acidic residues" evidence="1">
    <location>
        <begin position="50"/>
        <end position="59"/>
    </location>
</feature>
<evidence type="ECO:0000313" key="2">
    <source>
        <dbReference type="EMBL" id="RMC07300.1"/>
    </source>
</evidence>
<protein>
    <submittedName>
        <fullName evidence="2">Uncharacterized protein</fullName>
    </submittedName>
</protein>
<gene>
    <name evidence="2" type="ORF">DUI87_16758</name>
</gene>
<dbReference type="AlphaFoldDB" id="A0A3M0K8C4"/>
<reference evidence="2 3" key="1">
    <citation type="submission" date="2018-07" db="EMBL/GenBank/DDBJ databases">
        <title>A high quality draft genome assembly of the barn swallow (H. rustica rustica).</title>
        <authorList>
            <person name="Formenti G."/>
            <person name="Chiara M."/>
            <person name="Poveda L."/>
            <person name="Francoijs K.-J."/>
            <person name="Bonisoli-Alquati A."/>
            <person name="Canova L."/>
            <person name="Gianfranceschi L."/>
            <person name="Horner D.S."/>
            <person name="Saino N."/>
        </authorList>
    </citation>
    <scope>NUCLEOTIDE SEQUENCE [LARGE SCALE GENOMIC DNA]</scope>
    <source>
        <strain evidence="2">Chelidonia</strain>
        <tissue evidence="2">Blood</tissue>
    </source>
</reference>